<sequence length="623" mass="71890">MLNDLEEMFRVYQASNPYKEFPSMFINQAAFFLPNCTAGYSRNGLGWDPFQEVLEDIGMSNWPTDLPANTSLSALVAKVDAALAVFPFIEVTVRNEYENKHTIHVDVPKTILKRSQTWYTSSNLTDYAFQVANVLRVLGVAKPMAESSAGELVKLEVQLEDAISMQRFEPPPFRTRTLDKLPQHKNWEWRKYLSLVFKNYPVLDESQLSVETLAPDYLEDFAKLLDRTTVPNLLMYVGYRILVHLSPLLPDEVGYFVPLSSDGFVSGVPERLQGCARLLELIYPQGLRTFLRMSLGLPDSVLRYDTRYDQEVTSIFKGLNEILKNVVGHTTRYDPVERAIAVEKLKNIKFSFFGTVQNLTPIAEYYNLDVPAFRGTRLVESYYNILINSRRSYYHPVKRSRDWDNRFHVSSFRRVVEYVHGRNALFCPYSNVALANLTQSGSIRMLDIPIVGAPILRGLVEAIDERGSFVDHKLRVRSWWSRDTIRQHRRIRDCFWRQYKSALENLLKDDVDLIKTIEDDMADNAIVYPLYLYFMRKVKKSLPSGLSVMTQRWFFIQFARAHCSRAADPLYDQRLAFFGDTPPRLRVNIPLMNFPGFADAFNCQKGDVMYPESGRCSVWFTGG</sequence>
<dbReference type="Proteomes" id="UP000805193">
    <property type="component" value="Unassembled WGS sequence"/>
</dbReference>
<reference evidence="1 2" key="1">
    <citation type="journal article" date="2020" name="Cell">
        <title>Large-Scale Comparative Analyses of Tick Genomes Elucidate Their Genetic Diversity and Vector Capacities.</title>
        <authorList>
            <consortium name="Tick Genome and Microbiome Consortium (TIGMIC)"/>
            <person name="Jia N."/>
            <person name="Wang J."/>
            <person name="Shi W."/>
            <person name="Du L."/>
            <person name="Sun Y."/>
            <person name="Zhan W."/>
            <person name="Jiang J.F."/>
            <person name="Wang Q."/>
            <person name="Zhang B."/>
            <person name="Ji P."/>
            <person name="Bell-Sakyi L."/>
            <person name="Cui X.M."/>
            <person name="Yuan T.T."/>
            <person name="Jiang B.G."/>
            <person name="Yang W.F."/>
            <person name="Lam T.T."/>
            <person name="Chang Q.C."/>
            <person name="Ding S.J."/>
            <person name="Wang X.J."/>
            <person name="Zhu J.G."/>
            <person name="Ruan X.D."/>
            <person name="Zhao L."/>
            <person name="Wei J.T."/>
            <person name="Ye R.Z."/>
            <person name="Que T.C."/>
            <person name="Du C.H."/>
            <person name="Zhou Y.H."/>
            <person name="Cheng J.X."/>
            <person name="Dai P.F."/>
            <person name="Guo W.B."/>
            <person name="Han X.H."/>
            <person name="Huang E.J."/>
            <person name="Li L.F."/>
            <person name="Wei W."/>
            <person name="Gao Y.C."/>
            <person name="Liu J.Z."/>
            <person name="Shao H.Z."/>
            <person name="Wang X."/>
            <person name="Wang C.C."/>
            <person name="Yang T.C."/>
            <person name="Huo Q.B."/>
            <person name="Li W."/>
            <person name="Chen H.Y."/>
            <person name="Chen S.E."/>
            <person name="Zhou L.G."/>
            <person name="Ni X.B."/>
            <person name="Tian J.H."/>
            <person name="Sheng Y."/>
            <person name="Liu T."/>
            <person name="Pan Y.S."/>
            <person name="Xia L.Y."/>
            <person name="Li J."/>
            <person name="Zhao F."/>
            <person name="Cao W.C."/>
        </authorList>
    </citation>
    <scope>NUCLEOTIDE SEQUENCE [LARGE SCALE GENOMIC DNA]</scope>
    <source>
        <strain evidence="1">Iper-2018</strain>
    </source>
</reference>
<evidence type="ECO:0000313" key="1">
    <source>
        <dbReference type="EMBL" id="KAG0420377.1"/>
    </source>
</evidence>
<keyword evidence="2" id="KW-1185">Reference proteome</keyword>
<gene>
    <name evidence="1" type="ORF">HPB47_003530</name>
</gene>
<protein>
    <submittedName>
        <fullName evidence="1">Uncharacterized protein</fullName>
    </submittedName>
</protein>
<proteinExistence type="predicted"/>
<name>A0AC60PJB1_IXOPE</name>
<evidence type="ECO:0000313" key="2">
    <source>
        <dbReference type="Proteomes" id="UP000805193"/>
    </source>
</evidence>
<accession>A0AC60PJB1</accession>
<comment type="caution">
    <text evidence="1">The sequence shown here is derived from an EMBL/GenBank/DDBJ whole genome shotgun (WGS) entry which is preliminary data.</text>
</comment>
<dbReference type="EMBL" id="JABSTQ010010515">
    <property type="protein sequence ID" value="KAG0420377.1"/>
    <property type="molecule type" value="Genomic_DNA"/>
</dbReference>
<organism evidence="1 2">
    <name type="scientific">Ixodes persulcatus</name>
    <name type="common">Taiga tick</name>
    <dbReference type="NCBI Taxonomy" id="34615"/>
    <lineage>
        <taxon>Eukaryota</taxon>
        <taxon>Metazoa</taxon>
        <taxon>Ecdysozoa</taxon>
        <taxon>Arthropoda</taxon>
        <taxon>Chelicerata</taxon>
        <taxon>Arachnida</taxon>
        <taxon>Acari</taxon>
        <taxon>Parasitiformes</taxon>
        <taxon>Ixodida</taxon>
        <taxon>Ixodoidea</taxon>
        <taxon>Ixodidae</taxon>
        <taxon>Ixodinae</taxon>
        <taxon>Ixodes</taxon>
    </lineage>
</organism>